<dbReference type="OrthoDB" id="170204at2157"/>
<keyword evidence="2" id="KW-1185">Reference proteome</keyword>
<dbReference type="eggNOG" id="arCOG02696">
    <property type="taxonomic scope" value="Archaea"/>
</dbReference>
<gene>
    <name evidence="1" type="ORF">Natoc_2409</name>
</gene>
<evidence type="ECO:0000313" key="2">
    <source>
        <dbReference type="Proteomes" id="UP000010878"/>
    </source>
</evidence>
<dbReference type="RefSeq" id="WP_015321626.1">
    <property type="nucleotide sequence ID" value="NC_019974.1"/>
</dbReference>
<dbReference type="EMBL" id="CP003929">
    <property type="protein sequence ID" value="AGB38184.1"/>
    <property type="molecule type" value="Genomic_DNA"/>
</dbReference>
<evidence type="ECO:0008006" key="3">
    <source>
        <dbReference type="Google" id="ProtNLM"/>
    </source>
</evidence>
<evidence type="ECO:0000313" key="1">
    <source>
        <dbReference type="EMBL" id="AGB38184.1"/>
    </source>
</evidence>
<dbReference type="KEGG" id="nou:Natoc_2409"/>
<accession>L0K1E4</accession>
<dbReference type="HOGENOM" id="CLU_111444_0_0_2"/>
<organism evidence="1 2">
    <name type="scientific">Natronococcus occultus SP4</name>
    <dbReference type="NCBI Taxonomy" id="694430"/>
    <lineage>
        <taxon>Archaea</taxon>
        <taxon>Methanobacteriati</taxon>
        <taxon>Methanobacteriota</taxon>
        <taxon>Stenosarchaea group</taxon>
        <taxon>Halobacteria</taxon>
        <taxon>Halobacteriales</taxon>
        <taxon>Natrialbaceae</taxon>
        <taxon>Natronococcus</taxon>
    </lineage>
</organism>
<sequence>MRLNRRNTLIGLGTIVAGGGAALGTGAFSTVEADRNVDIETDGDGDALLELRIESETLSGDNENDVIEFALDNLNEDATTRFNDALVIGYNGDEDDVTYSIEIEMAETEEDILNTDGGAMYFEGDGPFDVTGSDEEDEISLDVVFDLRENDEGDIPGEITIIAESDESTE</sequence>
<proteinExistence type="predicted"/>
<protein>
    <recommendedName>
        <fullName evidence="3">DUF1102 domain-containing protein</fullName>
    </recommendedName>
</protein>
<dbReference type="AlphaFoldDB" id="L0K1E4"/>
<reference evidence="1 2" key="1">
    <citation type="submission" date="2012-11" db="EMBL/GenBank/DDBJ databases">
        <title>FINISHED of Natronococcus occultus SP4, DSM 3396.</title>
        <authorList>
            <consortium name="DOE Joint Genome Institute"/>
            <person name="Eisen J."/>
            <person name="Huntemann M."/>
            <person name="Wei C.-L."/>
            <person name="Han J."/>
            <person name="Detter J.C."/>
            <person name="Han C."/>
            <person name="Tapia R."/>
            <person name="Chen A."/>
            <person name="Kyrpides N."/>
            <person name="Mavromatis K."/>
            <person name="Markowitz V."/>
            <person name="Szeto E."/>
            <person name="Ivanova N."/>
            <person name="Mikhailova N."/>
            <person name="Ovchinnikova G."/>
            <person name="Pagani I."/>
            <person name="Pati A."/>
            <person name="Goodwin L."/>
            <person name="Nordberg H.P."/>
            <person name="Cantor M.N."/>
            <person name="Hua S.X."/>
            <person name="Woyke T."/>
            <person name="Eisen J."/>
            <person name="Klenk H.-P."/>
            <person name="Klenk H.-P."/>
        </authorList>
    </citation>
    <scope>NUCLEOTIDE SEQUENCE [LARGE SCALE GENOMIC DNA]</scope>
    <source>
        <strain evidence="1 2">SP4</strain>
    </source>
</reference>
<dbReference type="Proteomes" id="UP000010878">
    <property type="component" value="Chromosome"/>
</dbReference>
<dbReference type="STRING" id="694430.Natoc_2409"/>
<dbReference type="GeneID" id="14404093"/>
<name>L0K1E4_9EURY</name>